<dbReference type="AlphaFoldDB" id="A0AA36HLS7"/>
<evidence type="ECO:0000259" key="4">
    <source>
        <dbReference type="PROSITE" id="PS50222"/>
    </source>
</evidence>
<keyword evidence="6" id="KW-1185">Reference proteome</keyword>
<dbReference type="Pfam" id="PF13202">
    <property type="entry name" value="EF-hand_5"/>
    <property type="match status" value="1"/>
</dbReference>
<feature type="non-terminal residue" evidence="5">
    <location>
        <position position="1"/>
    </location>
</feature>
<dbReference type="PROSITE" id="PS50222">
    <property type="entry name" value="EF_HAND_2"/>
    <property type="match status" value="1"/>
</dbReference>
<dbReference type="InterPro" id="IPR002048">
    <property type="entry name" value="EF_hand_dom"/>
</dbReference>
<dbReference type="InterPro" id="IPR011992">
    <property type="entry name" value="EF-hand-dom_pair"/>
</dbReference>
<dbReference type="GO" id="GO:0005509">
    <property type="term" value="F:calcium ion binding"/>
    <property type="evidence" value="ECO:0007669"/>
    <property type="project" value="InterPro"/>
</dbReference>
<protein>
    <recommendedName>
        <fullName evidence="4">EF-hand domain-containing protein</fullName>
    </recommendedName>
</protein>
<dbReference type="Proteomes" id="UP001178507">
    <property type="component" value="Unassembled WGS sequence"/>
</dbReference>
<feature type="region of interest" description="Disordered" evidence="2">
    <location>
        <begin position="88"/>
        <end position="110"/>
    </location>
</feature>
<accession>A0AA36HLS7</accession>
<dbReference type="SUPFAM" id="SSF47473">
    <property type="entry name" value="EF-hand"/>
    <property type="match status" value="1"/>
</dbReference>
<feature type="compositionally biased region" description="Basic and acidic residues" evidence="2">
    <location>
        <begin position="99"/>
        <end position="110"/>
    </location>
</feature>
<evidence type="ECO:0000256" key="1">
    <source>
        <dbReference type="ARBA" id="ARBA00022837"/>
    </source>
</evidence>
<proteinExistence type="predicted"/>
<dbReference type="InterPro" id="IPR018247">
    <property type="entry name" value="EF_Hand_1_Ca_BS"/>
</dbReference>
<feature type="domain" description="EF-hand" evidence="4">
    <location>
        <begin position="53"/>
        <end position="79"/>
    </location>
</feature>
<keyword evidence="1" id="KW-0106">Calcium</keyword>
<dbReference type="EMBL" id="CAUJNA010000083">
    <property type="protein sequence ID" value="CAJ1371509.1"/>
    <property type="molecule type" value="Genomic_DNA"/>
</dbReference>
<organism evidence="5 6">
    <name type="scientific">Effrenium voratum</name>
    <dbReference type="NCBI Taxonomy" id="2562239"/>
    <lineage>
        <taxon>Eukaryota</taxon>
        <taxon>Sar</taxon>
        <taxon>Alveolata</taxon>
        <taxon>Dinophyceae</taxon>
        <taxon>Suessiales</taxon>
        <taxon>Symbiodiniaceae</taxon>
        <taxon>Effrenium</taxon>
    </lineage>
</organism>
<evidence type="ECO:0000313" key="5">
    <source>
        <dbReference type="EMBL" id="CAJ1371509.1"/>
    </source>
</evidence>
<feature type="chain" id="PRO_5041457976" description="EF-hand domain-containing protein" evidence="3">
    <location>
        <begin position="21"/>
        <end position="213"/>
    </location>
</feature>
<feature type="signal peptide" evidence="3">
    <location>
        <begin position="1"/>
        <end position="20"/>
    </location>
</feature>
<keyword evidence="3" id="KW-0732">Signal</keyword>
<evidence type="ECO:0000256" key="2">
    <source>
        <dbReference type="SAM" id="MobiDB-lite"/>
    </source>
</evidence>
<dbReference type="PROSITE" id="PS00018">
    <property type="entry name" value="EF_HAND_1"/>
    <property type="match status" value="1"/>
</dbReference>
<comment type="caution">
    <text evidence="5">The sequence shown here is derived from an EMBL/GenBank/DDBJ whole genome shotgun (WGS) entry which is preliminary data.</text>
</comment>
<name>A0AA36HLS7_9DINO</name>
<evidence type="ECO:0000256" key="3">
    <source>
        <dbReference type="SAM" id="SignalP"/>
    </source>
</evidence>
<evidence type="ECO:0000313" key="6">
    <source>
        <dbReference type="Proteomes" id="UP001178507"/>
    </source>
</evidence>
<sequence length="213" mass="23112">MKRLVLLLALHVAARKLSESRENLNLVFDELDLDQDDGLSEDELGRGRSLPGFQQLDLDQDGLVSRSEFASQVTVKGSGLALSGEHAALLTTPPPSPHAEADAAAHAEARPSLRSRVTRMSLVEANTFQCFTGPGRACKVCRDLEARTADDQCLECNEGYKLSSQGFCEAFACDVESLEGCKHCRATHERTADNQCSECEKGFGISDDFSCKA</sequence>
<reference evidence="5" key="1">
    <citation type="submission" date="2023-08" db="EMBL/GenBank/DDBJ databases">
        <authorList>
            <person name="Chen Y."/>
            <person name="Shah S."/>
            <person name="Dougan E. K."/>
            <person name="Thang M."/>
            <person name="Chan C."/>
        </authorList>
    </citation>
    <scope>NUCLEOTIDE SEQUENCE</scope>
</reference>
<gene>
    <name evidence="5" type="ORF">EVOR1521_LOCUS1808</name>
</gene>
<dbReference type="Gene3D" id="1.10.238.10">
    <property type="entry name" value="EF-hand"/>
    <property type="match status" value="1"/>
</dbReference>